<evidence type="ECO:0000256" key="1">
    <source>
        <dbReference type="ARBA" id="ARBA00023002"/>
    </source>
</evidence>
<protein>
    <submittedName>
        <fullName evidence="2">Oxidoreductase</fullName>
    </submittedName>
</protein>
<dbReference type="InterPro" id="IPR036188">
    <property type="entry name" value="FAD/NAD-bd_sf"/>
</dbReference>
<sequence>MKQIDVLVIGAGQAGLAMGYYLKQQAVSFTLLDASDRIGNSWRNRYDSLVLFTPRKYSLPGMPMPGDPNGLPAKDETADYLEAYAKRYSLPVQLQTRVISMFKTRQGFLLETNRGTYRAGKVIVATGPFHTPYIPGFASGLPDEIYQTHSSAYRNPGELRDGPVLVVGAGNSGAQIAAELSRERLVYLSAGSKLHFKPLYVLGQSIFRYFDLFGFIRADKGSLLGSWLKSRPEQIYGLELKSLMADRKVLLKPRAAGTKENRLLFEDGTEAEVNNIVWATGYRSDYRWIRIDGAIDSQGNAIHHGGVSPVSGLYYLGLPWQSSRGSALLGWVGRDAAKLAEKIRLS</sequence>
<dbReference type="InterPro" id="IPR050982">
    <property type="entry name" value="Auxin_biosynth/cation_transpt"/>
</dbReference>
<dbReference type="eggNOG" id="COG2072">
    <property type="taxonomic scope" value="Bacteria"/>
</dbReference>
<dbReference type="RefSeq" id="WP_036680466.1">
    <property type="nucleotide sequence ID" value="NZ_JNVM01000008.1"/>
</dbReference>
<dbReference type="PANTHER" id="PTHR43539">
    <property type="entry name" value="FLAVIN-BINDING MONOOXYGENASE-LIKE PROTEIN (AFU_ORTHOLOGUE AFUA_4G09220)"/>
    <property type="match status" value="1"/>
</dbReference>
<reference evidence="2 3" key="1">
    <citation type="submission" date="2014-06" db="EMBL/GenBank/DDBJ databases">
        <title>Draft genome sequence of Paenibacillus sp. MSt1.</title>
        <authorList>
            <person name="Aw Y.K."/>
            <person name="Ong K.S."/>
            <person name="Gan H.M."/>
            <person name="Lee S.M."/>
        </authorList>
    </citation>
    <scope>NUCLEOTIDE SEQUENCE [LARGE SCALE GENOMIC DNA]</scope>
    <source>
        <strain evidence="2 3">MSt1</strain>
    </source>
</reference>
<keyword evidence="1" id="KW-0560">Oxidoreductase</keyword>
<dbReference type="SUPFAM" id="SSF51905">
    <property type="entry name" value="FAD/NAD(P)-binding domain"/>
    <property type="match status" value="2"/>
</dbReference>
<dbReference type="GO" id="GO:0050660">
    <property type="term" value="F:flavin adenine dinucleotide binding"/>
    <property type="evidence" value="ECO:0007669"/>
    <property type="project" value="TreeGrafter"/>
</dbReference>
<dbReference type="PANTHER" id="PTHR43539:SF78">
    <property type="entry name" value="FLAVIN-CONTAINING MONOOXYGENASE"/>
    <property type="match status" value="1"/>
</dbReference>
<dbReference type="PRINTS" id="PR00469">
    <property type="entry name" value="PNDRDTASEII"/>
</dbReference>
<dbReference type="Pfam" id="PF13738">
    <property type="entry name" value="Pyr_redox_3"/>
    <property type="match status" value="1"/>
</dbReference>
<organism evidence="2 3">
    <name type="scientific">Paenibacillus tyrfis</name>
    <dbReference type="NCBI Taxonomy" id="1501230"/>
    <lineage>
        <taxon>Bacteria</taxon>
        <taxon>Bacillati</taxon>
        <taxon>Bacillota</taxon>
        <taxon>Bacilli</taxon>
        <taxon>Bacillales</taxon>
        <taxon>Paenibacillaceae</taxon>
        <taxon>Paenibacillus</taxon>
    </lineage>
</organism>
<dbReference type="Gene3D" id="3.50.50.60">
    <property type="entry name" value="FAD/NAD(P)-binding domain"/>
    <property type="match status" value="1"/>
</dbReference>
<evidence type="ECO:0000313" key="3">
    <source>
        <dbReference type="Proteomes" id="UP000028123"/>
    </source>
</evidence>
<name>A0A081P5M5_9BACL</name>
<evidence type="ECO:0000313" key="2">
    <source>
        <dbReference type="EMBL" id="KEQ25998.1"/>
    </source>
</evidence>
<dbReference type="AlphaFoldDB" id="A0A081P5M5"/>
<gene>
    <name evidence="2" type="ORF">ET33_36040</name>
</gene>
<keyword evidence="3" id="KW-1185">Reference proteome</keyword>
<dbReference type="Proteomes" id="UP000028123">
    <property type="component" value="Unassembled WGS sequence"/>
</dbReference>
<accession>A0A081P5M5</accession>
<dbReference type="GO" id="GO:0004497">
    <property type="term" value="F:monooxygenase activity"/>
    <property type="evidence" value="ECO:0007669"/>
    <property type="project" value="TreeGrafter"/>
</dbReference>
<dbReference type="PRINTS" id="PR00368">
    <property type="entry name" value="FADPNR"/>
</dbReference>
<comment type="caution">
    <text evidence="2">The sequence shown here is derived from an EMBL/GenBank/DDBJ whole genome shotgun (WGS) entry which is preliminary data.</text>
</comment>
<dbReference type="OrthoDB" id="9778740at2"/>
<dbReference type="EMBL" id="JNVM01000008">
    <property type="protein sequence ID" value="KEQ25998.1"/>
    <property type="molecule type" value="Genomic_DNA"/>
</dbReference>
<proteinExistence type="predicted"/>